<evidence type="ECO:0000259" key="5">
    <source>
        <dbReference type="PROSITE" id="PS50975"/>
    </source>
</evidence>
<dbReference type="Pfam" id="PF13535">
    <property type="entry name" value="ATP-grasp_4"/>
    <property type="match status" value="1"/>
</dbReference>
<dbReference type="PANTHER" id="PTHR43585:SF2">
    <property type="entry name" value="ATP-GRASP ENZYME FSQD"/>
    <property type="match status" value="1"/>
</dbReference>
<dbReference type="Proteomes" id="UP001321542">
    <property type="component" value="Chromosome"/>
</dbReference>
<dbReference type="RefSeq" id="WP_286256942.1">
    <property type="nucleotide sequence ID" value="NZ_AP018448.1"/>
</dbReference>
<evidence type="ECO:0000256" key="4">
    <source>
        <dbReference type="PROSITE-ProRule" id="PRU00409"/>
    </source>
</evidence>
<feature type="domain" description="ATP-grasp" evidence="5">
    <location>
        <begin position="117"/>
        <end position="317"/>
    </location>
</feature>
<accession>A0ABN5VU08</accession>
<organism evidence="6 7">
    <name type="scientific">Streptomyces graminofaciens</name>
    <dbReference type="NCBI Taxonomy" id="68212"/>
    <lineage>
        <taxon>Bacteria</taxon>
        <taxon>Bacillati</taxon>
        <taxon>Actinomycetota</taxon>
        <taxon>Actinomycetes</taxon>
        <taxon>Kitasatosporales</taxon>
        <taxon>Streptomycetaceae</taxon>
        <taxon>Streptomyces</taxon>
    </lineage>
</organism>
<protein>
    <submittedName>
        <fullName evidence="6">Phosphoribosylglycinamide synthetase</fullName>
    </submittedName>
</protein>
<gene>
    <name evidence="6" type="ORF">SGFS_079840</name>
</gene>
<keyword evidence="3 4" id="KW-0067">ATP-binding</keyword>
<dbReference type="SUPFAM" id="SSF56059">
    <property type="entry name" value="Glutathione synthetase ATP-binding domain-like"/>
    <property type="match status" value="1"/>
</dbReference>
<proteinExistence type="predicted"/>
<evidence type="ECO:0000313" key="6">
    <source>
        <dbReference type="EMBL" id="BBC36690.1"/>
    </source>
</evidence>
<reference evidence="6 7" key="2">
    <citation type="journal article" date="2023" name="ChemBioChem">
        <title>Acyltransferase Domain Exchange between Two Independent Type I Polyketide Synthases in the Same Producer Strain of Macrolide Antibiotics.</title>
        <authorList>
            <person name="Kudo F."/>
            <person name="Kishikawa K."/>
            <person name="Tsuboi K."/>
            <person name="Kido T."/>
            <person name="Usui T."/>
            <person name="Hashimoto J."/>
            <person name="Shin-Ya K."/>
            <person name="Miyanaga A."/>
            <person name="Eguchi T."/>
        </authorList>
    </citation>
    <scope>NUCLEOTIDE SEQUENCE [LARGE SCALE GENOMIC DNA]</scope>
    <source>
        <strain evidence="6 7">A-8890</strain>
    </source>
</reference>
<evidence type="ECO:0000313" key="7">
    <source>
        <dbReference type="Proteomes" id="UP001321542"/>
    </source>
</evidence>
<keyword evidence="2 4" id="KW-0547">Nucleotide-binding</keyword>
<sequence length="421" mass="45054">MSNNPTRPVAVVVDGYSAGNFYPAAFAAYGTDVVHVQSTPELIPAMAPPDLTAYRENIVGHGDEAALVERLRALGPVCVIAGQESSVPLADRLSEAVGVPSNGSALSSARRDKYEMIETLRRAGVRCARQFKTDDPDAAVDWADDHGSYPVVVKPLSSAASDGVFVCDGPDAVRAAARTVLDAPNMFGLANTEILVQSYLKGTEYIVDTVSCGGERYVCGVWEYEKTLLPSGKNIYNRDLLADPDDNPVVAALTSYVDEVLAALGVAWGPAHAEVIVTDEGPVLVEIGTRLNGNINAPFHDVCLGHNQAALTARAYTRPEEFRAEYAGRTYARLQPAVVYNTPTELDGVVESVDETAVAEIRGLESVFFAAVKFGPGARIKPTVDLLTSSLRVFLTAPDDTTLTADYEKVRSLKDAVYRVA</sequence>
<dbReference type="Gene3D" id="3.30.470.20">
    <property type="entry name" value="ATP-grasp fold, B domain"/>
    <property type="match status" value="1"/>
</dbReference>
<keyword evidence="1" id="KW-0436">Ligase</keyword>
<dbReference type="NCBIfam" id="NF005543">
    <property type="entry name" value="PRK07206.1"/>
    <property type="match status" value="1"/>
</dbReference>
<evidence type="ECO:0000256" key="2">
    <source>
        <dbReference type="ARBA" id="ARBA00022741"/>
    </source>
</evidence>
<name>A0ABN5VU08_9ACTN</name>
<reference evidence="6 7" key="1">
    <citation type="journal article" date="2010" name="ChemBioChem">
        <title>Cloning and characterization of the biosynthetic gene cluster of 16-membered macrolide antibiotic FD-891: involvement of a dual functional cytochrome P450 monooxygenase catalyzing epoxidation and hydroxylation.</title>
        <authorList>
            <person name="Kudo F."/>
            <person name="Motegi A."/>
            <person name="Mizoue K."/>
            <person name="Eguchi T."/>
        </authorList>
    </citation>
    <scope>NUCLEOTIDE SEQUENCE [LARGE SCALE GENOMIC DNA]</scope>
    <source>
        <strain evidence="6 7">A-8890</strain>
    </source>
</reference>
<dbReference type="EMBL" id="AP018448">
    <property type="protein sequence ID" value="BBC36690.1"/>
    <property type="molecule type" value="Genomic_DNA"/>
</dbReference>
<evidence type="ECO:0000256" key="3">
    <source>
        <dbReference type="ARBA" id="ARBA00022840"/>
    </source>
</evidence>
<dbReference type="PANTHER" id="PTHR43585">
    <property type="entry name" value="FUMIPYRROLE BIOSYNTHESIS PROTEIN C"/>
    <property type="match status" value="1"/>
</dbReference>
<evidence type="ECO:0000256" key="1">
    <source>
        <dbReference type="ARBA" id="ARBA00022598"/>
    </source>
</evidence>
<dbReference type="SMART" id="SM01209">
    <property type="entry name" value="GARS_A"/>
    <property type="match status" value="1"/>
</dbReference>
<dbReference type="InterPro" id="IPR052032">
    <property type="entry name" value="ATP-dep_AA_Ligase"/>
</dbReference>
<keyword evidence="7" id="KW-1185">Reference proteome</keyword>
<dbReference type="InterPro" id="IPR011761">
    <property type="entry name" value="ATP-grasp"/>
</dbReference>
<dbReference type="PROSITE" id="PS50975">
    <property type="entry name" value="ATP_GRASP"/>
    <property type="match status" value="1"/>
</dbReference>